<dbReference type="RefSeq" id="WP_285609827.1">
    <property type="nucleotide sequence ID" value="NZ_BSDC01000003.1"/>
</dbReference>
<dbReference type="SUPFAM" id="SSF56784">
    <property type="entry name" value="HAD-like"/>
    <property type="match status" value="1"/>
</dbReference>
<dbReference type="InterPro" id="IPR023198">
    <property type="entry name" value="PGP-like_dom2"/>
</dbReference>
<accession>A0ABQ5Q071</accession>
<evidence type="ECO:0000256" key="1">
    <source>
        <dbReference type="ARBA" id="ARBA00000830"/>
    </source>
</evidence>
<evidence type="ECO:0000256" key="2">
    <source>
        <dbReference type="ARBA" id="ARBA00004818"/>
    </source>
</evidence>
<keyword evidence="6" id="KW-1185">Reference proteome</keyword>
<dbReference type="Proteomes" id="UP001165044">
    <property type="component" value="Unassembled WGS sequence"/>
</dbReference>
<comment type="similarity">
    <text evidence="3">Belongs to the HAD-like hydrolase superfamily. CbbY/CbbZ/Gph/YieH family.</text>
</comment>
<dbReference type="EMBL" id="BSDC01000003">
    <property type="protein sequence ID" value="GLH68125.1"/>
    <property type="molecule type" value="Genomic_DNA"/>
</dbReference>
<dbReference type="PANTHER" id="PTHR43434">
    <property type="entry name" value="PHOSPHOGLYCOLATE PHOSPHATASE"/>
    <property type="match status" value="1"/>
</dbReference>
<dbReference type="Gene3D" id="3.40.50.1000">
    <property type="entry name" value="HAD superfamily/HAD-like"/>
    <property type="match status" value="1"/>
</dbReference>
<sequence length="216" mass="22794">MRSWAMPLCFDLDGTLGHFSSGFVLLREALGGLWGTAPTAEDLGRCLGSTDWEIVDELHRLRFGSGLDETGYAAYQAACVERFQAVFAPGCQAAVAYGGIIEALHRLAERHPVWLVSGNAPDLLAFKAATLGIDPAIPRLGSLPRHDRTDLLRRALEGGPGPHLYVGDRPHDLAAARAAGLPFLGVGDAVPGDHPCLPSDAAPDQVVASVASLLRG</sequence>
<name>A0ABQ5Q071_9BACT</name>
<dbReference type="PANTHER" id="PTHR43434:SF1">
    <property type="entry name" value="PHOSPHOGLYCOLATE PHOSPHATASE"/>
    <property type="match status" value="1"/>
</dbReference>
<protein>
    <recommendedName>
        <fullName evidence="4">phosphoglycolate phosphatase</fullName>
        <ecNumber evidence="4">3.1.3.18</ecNumber>
    </recommendedName>
</protein>
<dbReference type="EC" id="3.1.3.18" evidence="4"/>
<dbReference type="InterPro" id="IPR023214">
    <property type="entry name" value="HAD_sf"/>
</dbReference>
<dbReference type="Gene3D" id="1.10.150.240">
    <property type="entry name" value="Putative phosphatase, domain 2"/>
    <property type="match status" value="1"/>
</dbReference>
<evidence type="ECO:0000256" key="3">
    <source>
        <dbReference type="ARBA" id="ARBA00006171"/>
    </source>
</evidence>
<dbReference type="InterPro" id="IPR050155">
    <property type="entry name" value="HAD-like_hydrolase_sf"/>
</dbReference>
<dbReference type="Pfam" id="PF12710">
    <property type="entry name" value="HAD"/>
    <property type="match status" value="1"/>
</dbReference>
<evidence type="ECO:0000313" key="5">
    <source>
        <dbReference type="EMBL" id="GLH68125.1"/>
    </source>
</evidence>
<dbReference type="InterPro" id="IPR036412">
    <property type="entry name" value="HAD-like_sf"/>
</dbReference>
<comment type="caution">
    <text evidence="5">The sequence shown here is derived from an EMBL/GenBank/DDBJ whole genome shotgun (WGS) entry which is preliminary data.</text>
</comment>
<reference evidence="5" key="1">
    <citation type="journal article" date="2023" name="Antonie Van Leeuwenhoek">
        <title>Mesoterricola silvestris gen. nov., sp. nov., Mesoterricola sediminis sp. nov., Geothrix oryzae sp. nov., Geothrix edaphica sp. nov., Geothrix rubra sp. nov., and Geothrix limicola sp. nov., six novel members of Acidobacteriota isolated from soils.</title>
        <authorList>
            <person name="Itoh H."/>
            <person name="Sugisawa Y."/>
            <person name="Mise K."/>
            <person name="Xu Z."/>
            <person name="Kuniyasu M."/>
            <person name="Ushijima N."/>
            <person name="Kawano K."/>
            <person name="Kobayashi E."/>
            <person name="Shiratori Y."/>
            <person name="Masuda Y."/>
            <person name="Senoo K."/>
        </authorList>
    </citation>
    <scope>NUCLEOTIDE SEQUENCE</scope>
    <source>
        <strain evidence="5">Red802</strain>
    </source>
</reference>
<comment type="catalytic activity">
    <reaction evidence="1">
        <text>2-phosphoglycolate + H2O = glycolate + phosphate</text>
        <dbReference type="Rhea" id="RHEA:14369"/>
        <dbReference type="ChEBI" id="CHEBI:15377"/>
        <dbReference type="ChEBI" id="CHEBI:29805"/>
        <dbReference type="ChEBI" id="CHEBI:43474"/>
        <dbReference type="ChEBI" id="CHEBI:58033"/>
        <dbReference type="EC" id="3.1.3.18"/>
    </reaction>
</comment>
<evidence type="ECO:0000313" key="6">
    <source>
        <dbReference type="Proteomes" id="UP001165044"/>
    </source>
</evidence>
<organism evidence="5 6">
    <name type="scientific">Geothrix edaphica</name>
    <dbReference type="NCBI Taxonomy" id="2927976"/>
    <lineage>
        <taxon>Bacteria</taxon>
        <taxon>Pseudomonadati</taxon>
        <taxon>Acidobacteriota</taxon>
        <taxon>Holophagae</taxon>
        <taxon>Holophagales</taxon>
        <taxon>Holophagaceae</taxon>
        <taxon>Geothrix</taxon>
    </lineage>
</organism>
<proteinExistence type="inferred from homology"/>
<gene>
    <name evidence="5" type="ORF">GETHED_24890</name>
</gene>
<comment type="pathway">
    <text evidence="2">Organic acid metabolism; glycolate biosynthesis; glycolate from 2-phosphoglycolate: step 1/1.</text>
</comment>
<evidence type="ECO:0000256" key="4">
    <source>
        <dbReference type="ARBA" id="ARBA00013078"/>
    </source>
</evidence>